<accession>B0DP09</accession>
<protein>
    <submittedName>
        <fullName evidence="1">Predicted protein</fullName>
    </submittedName>
</protein>
<gene>
    <name evidence="1" type="ORF">LACBIDRAFT_331281</name>
</gene>
<name>B0DP09_LACBS</name>
<evidence type="ECO:0000313" key="2">
    <source>
        <dbReference type="Proteomes" id="UP000001194"/>
    </source>
</evidence>
<keyword evidence="2" id="KW-1185">Reference proteome</keyword>
<dbReference type="AlphaFoldDB" id="B0DP09"/>
<sequence length="253" mass="28510">MTSMIVDADLQTVRDFYDSTWADMPFTNILNLEALLFQAGIGSRDILSFLDGNSPLSHLERFLTTAKDGLYLNEEGGTCEPFAVITGEKLDKNEWRMQYVHTGSHGGMVVWRAQSPTRRYLIDSSLRSALEIPLLAGFLWSPGHHHVYSTYLVRPQSATHSSPVLHFSDSRIYYTEKGSRTAKEFSIVTRHALVGNPHPVLLVRDRVRNTNRFAVFIRFDMVTRAVKFAGSGVNALFSLTSGDGPDWEEFSDF</sequence>
<evidence type="ECO:0000313" key="1">
    <source>
        <dbReference type="EMBL" id="EDR03527.1"/>
    </source>
</evidence>
<dbReference type="Proteomes" id="UP000001194">
    <property type="component" value="Unassembled WGS sequence"/>
</dbReference>
<proteinExistence type="predicted"/>
<reference evidence="1 2" key="1">
    <citation type="journal article" date="2008" name="Nature">
        <title>The genome of Laccaria bicolor provides insights into mycorrhizal symbiosis.</title>
        <authorList>
            <person name="Martin F."/>
            <person name="Aerts A."/>
            <person name="Ahren D."/>
            <person name="Brun A."/>
            <person name="Danchin E.G.J."/>
            <person name="Duchaussoy F."/>
            <person name="Gibon J."/>
            <person name="Kohler A."/>
            <person name="Lindquist E."/>
            <person name="Pereda V."/>
            <person name="Salamov A."/>
            <person name="Shapiro H.J."/>
            <person name="Wuyts J."/>
            <person name="Blaudez D."/>
            <person name="Buee M."/>
            <person name="Brokstein P."/>
            <person name="Canbaeck B."/>
            <person name="Cohen D."/>
            <person name="Courty P.E."/>
            <person name="Coutinho P.M."/>
            <person name="Delaruelle C."/>
            <person name="Detter J.C."/>
            <person name="Deveau A."/>
            <person name="DiFazio S."/>
            <person name="Duplessis S."/>
            <person name="Fraissinet-Tachet L."/>
            <person name="Lucic E."/>
            <person name="Frey-Klett P."/>
            <person name="Fourrey C."/>
            <person name="Feussner I."/>
            <person name="Gay G."/>
            <person name="Grimwood J."/>
            <person name="Hoegger P.J."/>
            <person name="Jain P."/>
            <person name="Kilaru S."/>
            <person name="Labbe J."/>
            <person name="Lin Y.C."/>
            <person name="Legue V."/>
            <person name="Le Tacon F."/>
            <person name="Marmeisse R."/>
            <person name="Melayah D."/>
            <person name="Montanini B."/>
            <person name="Muratet M."/>
            <person name="Nehls U."/>
            <person name="Niculita-Hirzel H."/>
            <person name="Oudot-Le Secq M.P."/>
            <person name="Peter M."/>
            <person name="Quesneville H."/>
            <person name="Rajashekar B."/>
            <person name="Reich M."/>
            <person name="Rouhier N."/>
            <person name="Schmutz J."/>
            <person name="Yin T."/>
            <person name="Chalot M."/>
            <person name="Henrissat B."/>
            <person name="Kuees U."/>
            <person name="Lucas S."/>
            <person name="Van de Peer Y."/>
            <person name="Podila G.K."/>
            <person name="Polle A."/>
            <person name="Pukkila P.J."/>
            <person name="Richardson P.M."/>
            <person name="Rouze P."/>
            <person name="Sanders I.R."/>
            <person name="Stajich J.E."/>
            <person name="Tunlid A."/>
            <person name="Tuskan G."/>
            <person name="Grigoriev I.V."/>
        </authorList>
    </citation>
    <scope>NUCLEOTIDE SEQUENCE [LARGE SCALE GENOMIC DNA]</scope>
    <source>
        <strain evidence="2">S238N-H82 / ATCC MYA-4686</strain>
    </source>
</reference>
<dbReference type="HOGENOM" id="CLU_081908_0_0_1"/>
<dbReference type="EMBL" id="DS547123">
    <property type="protein sequence ID" value="EDR03527.1"/>
    <property type="molecule type" value="Genomic_DNA"/>
</dbReference>
<dbReference type="InParanoid" id="B0DP09"/>
<dbReference type="KEGG" id="lbc:LACBIDRAFT_331281"/>
<organism evidence="2">
    <name type="scientific">Laccaria bicolor (strain S238N-H82 / ATCC MYA-4686)</name>
    <name type="common">Bicoloured deceiver</name>
    <name type="synonym">Laccaria laccata var. bicolor</name>
    <dbReference type="NCBI Taxonomy" id="486041"/>
    <lineage>
        <taxon>Eukaryota</taxon>
        <taxon>Fungi</taxon>
        <taxon>Dikarya</taxon>
        <taxon>Basidiomycota</taxon>
        <taxon>Agaricomycotina</taxon>
        <taxon>Agaricomycetes</taxon>
        <taxon>Agaricomycetidae</taxon>
        <taxon>Agaricales</taxon>
        <taxon>Agaricineae</taxon>
        <taxon>Hydnangiaceae</taxon>
        <taxon>Laccaria</taxon>
    </lineage>
</organism>
<dbReference type="RefSeq" id="XP_001885675.1">
    <property type="nucleotide sequence ID" value="XM_001885640.1"/>
</dbReference>
<dbReference type="OrthoDB" id="3089419at2759"/>
<dbReference type="GeneID" id="6081388"/>